<dbReference type="EMBL" id="ONZP01000776">
    <property type="protein sequence ID" value="SPJ90569.1"/>
    <property type="molecule type" value="Genomic_DNA"/>
</dbReference>
<gene>
    <name evidence="1" type="ORF">FTOL_13334</name>
</gene>
<dbReference type="Proteomes" id="UP001187734">
    <property type="component" value="Unassembled WGS sequence"/>
</dbReference>
<accession>A0AAE8SPT7</accession>
<reference evidence="1" key="1">
    <citation type="submission" date="2018-03" db="EMBL/GenBank/DDBJ databases">
        <authorList>
            <person name="Guldener U."/>
        </authorList>
    </citation>
    <scope>NUCLEOTIDE SEQUENCE</scope>
</reference>
<evidence type="ECO:0000313" key="2">
    <source>
        <dbReference type="Proteomes" id="UP001187734"/>
    </source>
</evidence>
<evidence type="ECO:0000313" key="1">
    <source>
        <dbReference type="EMBL" id="SPJ90569.1"/>
    </source>
</evidence>
<comment type="caution">
    <text evidence="1">The sequence shown here is derived from an EMBL/GenBank/DDBJ whole genome shotgun (WGS) entry which is preliminary data.</text>
</comment>
<organism evidence="1 2">
    <name type="scientific">Fusarium torulosum</name>
    <dbReference type="NCBI Taxonomy" id="33205"/>
    <lineage>
        <taxon>Eukaryota</taxon>
        <taxon>Fungi</taxon>
        <taxon>Dikarya</taxon>
        <taxon>Ascomycota</taxon>
        <taxon>Pezizomycotina</taxon>
        <taxon>Sordariomycetes</taxon>
        <taxon>Hypocreomycetidae</taxon>
        <taxon>Hypocreales</taxon>
        <taxon>Nectriaceae</taxon>
        <taxon>Fusarium</taxon>
    </lineage>
</organism>
<keyword evidence="2" id="KW-1185">Reference proteome</keyword>
<name>A0AAE8SPT7_9HYPO</name>
<proteinExistence type="predicted"/>
<dbReference type="AlphaFoldDB" id="A0AAE8SPT7"/>
<sequence length="79" mass="9031">MAAQKVNNWKTASEILNFSMVKRFQEGMTLKRRPVKNTVNSIKQKDLENLSQHFSNEIPSIGLPPEFGVDKFGLMAHEQ</sequence>
<protein>
    <submittedName>
        <fullName evidence="1">Uncharacterized protein</fullName>
    </submittedName>
</protein>